<comment type="caution">
    <text evidence="3">The sequence shown here is derived from an EMBL/GenBank/DDBJ whole genome shotgun (WGS) entry which is preliminary data.</text>
</comment>
<reference evidence="3 4" key="2">
    <citation type="submission" date="2022-06" db="EMBL/GenBank/DDBJ databases">
        <title>Genomic Encyclopedia of Type Strains, Phase I: the one thousand microbial genomes (KMG-I) project.</title>
        <authorList>
            <person name="Kyrpides N."/>
        </authorList>
    </citation>
    <scope>NUCLEOTIDE SEQUENCE [LARGE SCALE GENOMIC DNA]</scope>
    <source>
        <strain evidence="3 4">DSM 43889</strain>
    </source>
</reference>
<feature type="domain" description="UspA" evidence="2">
    <location>
        <begin position="11"/>
        <end position="145"/>
    </location>
</feature>
<dbReference type="PANTHER" id="PTHR46553">
    <property type="entry name" value="ADENINE NUCLEOTIDE ALPHA HYDROLASES-LIKE SUPERFAMILY PROTEIN"/>
    <property type="match status" value="1"/>
</dbReference>
<dbReference type="SUPFAM" id="SSF52402">
    <property type="entry name" value="Adenine nucleotide alpha hydrolases-like"/>
    <property type="match status" value="1"/>
</dbReference>
<dbReference type="PRINTS" id="PR01438">
    <property type="entry name" value="UNVRSLSTRESS"/>
</dbReference>
<keyword evidence="4" id="KW-1185">Reference proteome</keyword>
<dbReference type="Pfam" id="PF00582">
    <property type="entry name" value="Usp"/>
    <property type="match status" value="1"/>
</dbReference>
<dbReference type="Proteomes" id="UP000791080">
    <property type="component" value="Unassembled WGS sequence"/>
</dbReference>
<evidence type="ECO:0000259" key="2">
    <source>
        <dbReference type="Pfam" id="PF00582"/>
    </source>
</evidence>
<comment type="similarity">
    <text evidence="1">Belongs to the universal stress protein A family.</text>
</comment>
<accession>A0ABT1JC29</accession>
<dbReference type="RefSeq" id="WP_026419798.1">
    <property type="nucleotide sequence ID" value="NZ_AUBJ02000001.1"/>
</dbReference>
<evidence type="ECO:0000313" key="3">
    <source>
        <dbReference type="EMBL" id="MCP2330050.1"/>
    </source>
</evidence>
<sequence length="145" mass="15005">MDSSSGSFEGPVVVGLDGSRPSLVALRAAADEAKCRSAPLHVLRAWTLRSASRPPGLPPATVPSLDEYAGWMREHTVRVVADCLGEAEEVTVGAPRGRAVTVLLAASATASLLVLGHRGRGGRLMLGSVAAQCVRAAECPVLVVR</sequence>
<evidence type="ECO:0000256" key="1">
    <source>
        <dbReference type="ARBA" id="ARBA00008791"/>
    </source>
</evidence>
<protein>
    <submittedName>
        <fullName evidence="3">Nucleotide-binding universal stress protein, UspA family</fullName>
    </submittedName>
</protein>
<dbReference type="PANTHER" id="PTHR46553:SF3">
    <property type="entry name" value="ADENINE NUCLEOTIDE ALPHA HYDROLASES-LIKE SUPERFAMILY PROTEIN"/>
    <property type="match status" value="1"/>
</dbReference>
<dbReference type="InterPro" id="IPR006016">
    <property type="entry name" value="UspA"/>
</dbReference>
<dbReference type="InterPro" id="IPR006015">
    <property type="entry name" value="Universal_stress_UspA"/>
</dbReference>
<dbReference type="EMBL" id="AUBJ02000001">
    <property type="protein sequence ID" value="MCP2330050.1"/>
    <property type="molecule type" value="Genomic_DNA"/>
</dbReference>
<gene>
    <name evidence="3" type="ORF">G443_000320</name>
</gene>
<dbReference type="Gene3D" id="3.40.50.620">
    <property type="entry name" value="HUPs"/>
    <property type="match status" value="1"/>
</dbReference>
<name>A0ABT1JC29_ACTCY</name>
<reference evidence="3 4" key="1">
    <citation type="submission" date="2013-07" db="EMBL/GenBank/DDBJ databases">
        <authorList>
            <consortium name="DOE Joint Genome Institute"/>
            <person name="Reeve W."/>
            <person name="Huntemann M."/>
            <person name="Han J."/>
            <person name="Chen A."/>
            <person name="Kyrpides N."/>
            <person name="Mavromatis K."/>
            <person name="Markowitz V."/>
            <person name="Palaniappan K."/>
            <person name="Ivanova N."/>
            <person name="Schaumberg A."/>
            <person name="Pati A."/>
            <person name="Liolios K."/>
            <person name="Nordberg H.P."/>
            <person name="Cantor M.N."/>
            <person name="Hua S.X."/>
            <person name="Woyke T."/>
        </authorList>
    </citation>
    <scope>NUCLEOTIDE SEQUENCE [LARGE SCALE GENOMIC DNA]</scope>
    <source>
        <strain evidence="3 4">DSM 43889</strain>
    </source>
</reference>
<dbReference type="InterPro" id="IPR014729">
    <property type="entry name" value="Rossmann-like_a/b/a_fold"/>
</dbReference>
<organism evidence="3 4">
    <name type="scientific">Actinoalloteichus caeruleus DSM 43889</name>
    <dbReference type="NCBI Taxonomy" id="1120930"/>
    <lineage>
        <taxon>Bacteria</taxon>
        <taxon>Bacillati</taxon>
        <taxon>Actinomycetota</taxon>
        <taxon>Actinomycetes</taxon>
        <taxon>Pseudonocardiales</taxon>
        <taxon>Pseudonocardiaceae</taxon>
        <taxon>Actinoalloteichus</taxon>
        <taxon>Actinoalloteichus cyanogriseus</taxon>
    </lineage>
</organism>
<evidence type="ECO:0000313" key="4">
    <source>
        <dbReference type="Proteomes" id="UP000791080"/>
    </source>
</evidence>
<proteinExistence type="inferred from homology"/>